<gene>
    <name evidence="1" type="ORF">M408DRAFT_233261</name>
</gene>
<keyword evidence="2" id="KW-1185">Reference proteome</keyword>
<evidence type="ECO:0000313" key="2">
    <source>
        <dbReference type="Proteomes" id="UP000054097"/>
    </source>
</evidence>
<name>A0A0C3AYP1_SERVB</name>
<sequence>MQRVAPLETNRHLIYGVASIARVAKKEKVEEADRPHHTSEHLMLTSRPTGFLSPIFISLTCNPTSSSSSMPNPSTPRSSSFSLSTIAVIRRPYTHQLSSLIPSP</sequence>
<organism evidence="1 2">
    <name type="scientific">Serendipita vermifera MAFF 305830</name>
    <dbReference type="NCBI Taxonomy" id="933852"/>
    <lineage>
        <taxon>Eukaryota</taxon>
        <taxon>Fungi</taxon>
        <taxon>Dikarya</taxon>
        <taxon>Basidiomycota</taxon>
        <taxon>Agaricomycotina</taxon>
        <taxon>Agaricomycetes</taxon>
        <taxon>Sebacinales</taxon>
        <taxon>Serendipitaceae</taxon>
        <taxon>Serendipita</taxon>
    </lineage>
</organism>
<reference evidence="1 2" key="1">
    <citation type="submission" date="2014-04" db="EMBL/GenBank/DDBJ databases">
        <authorList>
            <consortium name="DOE Joint Genome Institute"/>
            <person name="Kuo A."/>
            <person name="Zuccaro A."/>
            <person name="Kohler A."/>
            <person name="Nagy L.G."/>
            <person name="Floudas D."/>
            <person name="Copeland A."/>
            <person name="Barry K.W."/>
            <person name="Cichocki N."/>
            <person name="Veneault-Fourrey C."/>
            <person name="LaButti K."/>
            <person name="Lindquist E.A."/>
            <person name="Lipzen A."/>
            <person name="Lundell T."/>
            <person name="Morin E."/>
            <person name="Murat C."/>
            <person name="Sun H."/>
            <person name="Tunlid A."/>
            <person name="Henrissat B."/>
            <person name="Grigoriev I.V."/>
            <person name="Hibbett D.S."/>
            <person name="Martin F."/>
            <person name="Nordberg H.P."/>
            <person name="Cantor M.N."/>
            <person name="Hua S.X."/>
        </authorList>
    </citation>
    <scope>NUCLEOTIDE SEQUENCE [LARGE SCALE GENOMIC DNA]</scope>
    <source>
        <strain evidence="1 2">MAFF 305830</strain>
    </source>
</reference>
<reference evidence="2" key="2">
    <citation type="submission" date="2015-01" db="EMBL/GenBank/DDBJ databases">
        <title>Evolutionary Origins and Diversification of the Mycorrhizal Mutualists.</title>
        <authorList>
            <consortium name="DOE Joint Genome Institute"/>
            <consortium name="Mycorrhizal Genomics Consortium"/>
            <person name="Kohler A."/>
            <person name="Kuo A."/>
            <person name="Nagy L.G."/>
            <person name="Floudas D."/>
            <person name="Copeland A."/>
            <person name="Barry K.W."/>
            <person name="Cichocki N."/>
            <person name="Veneault-Fourrey C."/>
            <person name="LaButti K."/>
            <person name="Lindquist E.A."/>
            <person name="Lipzen A."/>
            <person name="Lundell T."/>
            <person name="Morin E."/>
            <person name="Murat C."/>
            <person name="Riley R."/>
            <person name="Ohm R."/>
            <person name="Sun H."/>
            <person name="Tunlid A."/>
            <person name="Henrissat B."/>
            <person name="Grigoriev I.V."/>
            <person name="Hibbett D.S."/>
            <person name="Martin F."/>
        </authorList>
    </citation>
    <scope>NUCLEOTIDE SEQUENCE [LARGE SCALE GENOMIC DNA]</scope>
    <source>
        <strain evidence="2">MAFF 305830</strain>
    </source>
</reference>
<dbReference type="HOGENOM" id="CLU_2251717_0_0_1"/>
<protein>
    <submittedName>
        <fullName evidence="1">Uncharacterized protein</fullName>
    </submittedName>
</protein>
<dbReference type="Proteomes" id="UP000054097">
    <property type="component" value="Unassembled WGS sequence"/>
</dbReference>
<accession>A0A0C3AYP1</accession>
<evidence type="ECO:0000313" key="1">
    <source>
        <dbReference type="EMBL" id="KIM24396.1"/>
    </source>
</evidence>
<proteinExistence type="predicted"/>
<dbReference type="AlphaFoldDB" id="A0A0C3AYP1"/>
<dbReference type="EMBL" id="KN824324">
    <property type="protein sequence ID" value="KIM24396.1"/>
    <property type="molecule type" value="Genomic_DNA"/>
</dbReference>